<dbReference type="HOGENOM" id="CLU_737991_0_0_1"/>
<dbReference type="OrthoDB" id="10259622at2759"/>
<accession>A0A074S574</accession>
<dbReference type="Gene3D" id="2.30.30.490">
    <property type="match status" value="1"/>
</dbReference>
<feature type="domain" description="BAH" evidence="1">
    <location>
        <begin position="74"/>
        <end position="208"/>
    </location>
</feature>
<dbReference type="InterPro" id="IPR001025">
    <property type="entry name" value="BAH_dom"/>
</dbReference>
<evidence type="ECO:0000313" key="2">
    <source>
        <dbReference type="EMBL" id="KEP45222.1"/>
    </source>
</evidence>
<evidence type="ECO:0000313" key="3">
    <source>
        <dbReference type="Proteomes" id="UP000027456"/>
    </source>
</evidence>
<name>A0A074S574_9AGAM</name>
<keyword evidence="3" id="KW-1185">Reference proteome</keyword>
<dbReference type="InterPro" id="IPR043151">
    <property type="entry name" value="BAH_sf"/>
</dbReference>
<sequence>MFVLMASPSSVAQMINIAFQPIKPHNHCQMPASRKKPRGPKTINYGLLTDDTKKLQYFKSLLPTRVNAITLKGKIVKPGDPVIMDIASDDSGTSTSNDVCIAEVVEVRSPPYNRNEHFVLVRWFYSGSMLQNLRAPTKAIKNFPSFEFAPRELVSSDHMQVFPLEQLVRKISVRSFHETNAEQPKIEPEEWWYRYFWSTKQGYLLSCNKSNPPITACGMGDRCIKEHYFAPHSECQRCCTRLSCQIWYHVECLQKAKRMVKLKAGLVDQRLRLMLHGTPGFEWIDDPNGDIKFFKDVESCLSYIHRIVACAQHVVARGKEHGVVGNFLKIKRARALLVEAYQGEWPSDEEIAEFKSWKPTGDDTLYRCINCEKVI</sequence>
<dbReference type="PANTHER" id="PTHR46364">
    <property type="entry name" value="OS08G0421900 PROTEIN"/>
    <property type="match status" value="1"/>
</dbReference>
<dbReference type="AlphaFoldDB" id="A0A074S574"/>
<protein>
    <submittedName>
        <fullName evidence="2">BAH domain protein</fullName>
    </submittedName>
</protein>
<dbReference type="Proteomes" id="UP000027456">
    <property type="component" value="Unassembled WGS sequence"/>
</dbReference>
<evidence type="ECO:0000259" key="1">
    <source>
        <dbReference type="PROSITE" id="PS51038"/>
    </source>
</evidence>
<gene>
    <name evidence="2" type="ORF">V565_300570</name>
</gene>
<comment type="caution">
    <text evidence="2">The sequence shown here is derived from an EMBL/GenBank/DDBJ whole genome shotgun (WGS) entry which is preliminary data.</text>
</comment>
<dbReference type="GO" id="GO:0003682">
    <property type="term" value="F:chromatin binding"/>
    <property type="evidence" value="ECO:0007669"/>
    <property type="project" value="InterPro"/>
</dbReference>
<dbReference type="EMBL" id="AZST01002076">
    <property type="protein sequence ID" value="KEP45222.1"/>
    <property type="molecule type" value="Genomic_DNA"/>
</dbReference>
<organism evidence="2 3">
    <name type="scientific">Rhizoctonia solani 123E</name>
    <dbReference type="NCBI Taxonomy" id="1423351"/>
    <lineage>
        <taxon>Eukaryota</taxon>
        <taxon>Fungi</taxon>
        <taxon>Dikarya</taxon>
        <taxon>Basidiomycota</taxon>
        <taxon>Agaricomycotina</taxon>
        <taxon>Agaricomycetes</taxon>
        <taxon>Cantharellales</taxon>
        <taxon>Ceratobasidiaceae</taxon>
        <taxon>Rhizoctonia</taxon>
    </lineage>
</organism>
<reference evidence="2 3" key="1">
    <citation type="submission" date="2013-12" db="EMBL/GenBank/DDBJ databases">
        <authorList>
            <person name="Cubeta M."/>
            <person name="Pakala S."/>
            <person name="Fedorova N."/>
            <person name="Thomas E."/>
            <person name="Dean R."/>
            <person name="Jabaji S."/>
            <person name="Neate S."/>
            <person name="Toda T."/>
            <person name="Tavantzis S."/>
            <person name="Vilgalys R."/>
            <person name="Bharathan N."/>
            <person name="Pakala S."/>
            <person name="Losada L.S."/>
            <person name="Zafar N."/>
            <person name="Nierman W."/>
        </authorList>
    </citation>
    <scope>NUCLEOTIDE SEQUENCE [LARGE SCALE GENOMIC DNA]</scope>
    <source>
        <strain evidence="2 3">123E</strain>
    </source>
</reference>
<dbReference type="PROSITE" id="PS51038">
    <property type="entry name" value="BAH"/>
    <property type="match status" value="1"/>
</dbReference>
<proteinExistence type="predicted"/>